<keyword evidence="8 9" id="KW-0807">Transducer</keyword>
<evidence type="ECO:0000313" key="12">
    <source>
        <dbReference type="Proteomes" id="UP000695000"/>
    </source>
</evidence>
<dbReference type="PANTHER" id="PTHR24238">
    <property type="entry name" value="G-PROTEIN COUPLED RECEPTOR"/>
    <property type="match status" value="1"/>
</dbReference>
<comment type="similarity">
    <text evidence="2 9">Belongs to the G-protein coupled receptor 1 family.</text>
</comment>
<evidence type="ECO:0000259" key="11">
    <source>
        <dbReference type="PROSITE" id="PS50262"/>
    </source>
</evidence>
<evidence type="ECO:0000256" key="6">
    <source>
        <dbReference type="ARBA" id="ARBA00023136"/>
    </source>
</evidence>
<gene>
    <name evidence="13" type="primary">LOC108568864</name>
</gene>
<keyword evidence="12" id="KW-1185">Reference proteome</keyword>
<evidence type="ECO:0000256" key="8">
    <source>
        <dbReference type="ARBA" id="ARBA00023224"/>
    </source>
</evidence>
<feature type="non-terminal residue" evidence="13">
    <location>
        <position position="1"/>
    </location>
</feature>
<keyword evidence="5 9" id="KW-0297">G-protein coupled receptor</keyword>
<sequence>LLFQDIPIYVSTLTMVLTAWDRYRMIRHPTRMRLPAFVCAVGTWLTSICMVLPYPFYIIYVDLGKYIPAMDGMGMCLVNLTDDMQEYMRGIFLVMYAAPMASAAYLFIKTSRELKTNNSVVMYEARSREMRCRTDSHSTTTDIRGSRDCDGISEYSRGSSFRARHMESVADGDMDIPKERRTQHYLMGIVALYASFMAPLMVMRVVRLALLETYDNSGHFDIMYTLLVWFAFVPTCTTPVIYATWQLSSTTKERLRGYFRFSNRKFRRSCETVLTAGNATPLNKVQGATSEQDRNTCGQEFS</sequence>
<feature type="transmembrane region" description="Helical" evidence="10">
    <location>
        <begin position="222"/>
        <end position="245"/>
    </location>
</feature>
<keyword evidence="3 9" id="KW-0812">Transmembrane</keyword>
<dbReference type="SUPFAM" id="SSF81321">
    <property type="entry name" value="Family A G protein-coupled receptor-like"/>
    <property type="match status" value="1"/>
</dbReference>
<proteinExistence type="inferred from homology"/>
<dbReference type="Pfam" id="PF00001">
    <property type="entry name" value="7tm_1"/>
    <property type="match status" value="1"/>
</dbReference>
<dbReference type="GeneID" id="108568864"/>
<dbReference type="Gene3D" id="1.20.1070.10">
    <property type="entry name" value="Rhodopsin 7-helix transmembrane proteins"/>
    <property type="match status" value="1"/>
</dbReference>
<evidence type="ECO:0000256" key="5">
    <source>
        <dbReference type="ARBA" id="ARBA00023040"/>
    </source>
</evidence>
<dbReference type="Proteomes" id="UP000695000">
    <property type="component" value="Unplaced"/>
</dbReference>
<reference evidence="13" key="1">
    <citation type="submission" date="2025-08" db="UniProtKB">
        <authorList>
            <consortium name="RefSeq"/>
        </authorList>
    </citation>
    <scope>IDENTIFICATION</scope>
    <source>
        <tissue evidence="13">Whole Larva</tissue>
    </source>
</reference>
<evidence type="ECO:0000256" key="7">
    <source>
        <dbReference type="ARBA" id="ARBA00023170"/>
    </source>
</evidence>
<evidence type="ECO:0000256" key="10">
    <source>
        <dbReference type="SAM" id="Phobius"/>
    </source>
</evidence>
<organism evidence="12 13">
    <name type="scientific">Nicrophorus vespilloides</name>
    <name type="common">Boreal carrion beetle</name>
    <dbReference type="NCBI Taxonomy" id="110193"/>
    <lineage>
        <taxon>Eukaryota</taxon>
        <taxon>Metazoa</taxon>
        <taxon>Ecdysozoa</taxon>
        <taxon>Arthropoda</taxon>
        <taxon>Hexapoda</taxon>
        <taxon>Insecta</taxon>
        <taxon>Pterygota</taxon>
        <taxon>Neoptera</taxon>
        <taxon>Endopterygota</taxon>
        <taxon>Coleoptera</taxon>
        <taxon>Polyphaga</taxon>
        <taxon>Staphyliniformia</taxon>
        <taxon>Silphidae</taxon>
        <taxon>Nicrophorinae</taxon>
        <taxon>Nicrophorus</taxon>
    </lineage>
</organism>
<dbReference type="InterPro" id="IPR017452">
    <property type="entry name" value="GPCR_Rhodpsn_7TM"/>
</dbReference>
<feature type="domain" description="G-protein coupled receptors family 1 profile" evidence="11">
    <location>
        <begin position="1"/>
        <end position="242"/>
    </location>
</feature>
<keyword evidence="6 10" id="KW-0472">Membrane</keyword>
<protein>
    <submittedName>
        <fullName evidence="13">Uncharacterized protein LOC108568864</fullName>
    </submittedName>
</protein>
<comment type="subcellular location">
    <subcellularLocation>
        <location evidence="1">Membrane</location>
        <topology evidence="1">Multi-pass membrane protein</topology>
    </subcellularLocation>
</comment>
<evidence type="ECO:0000256" key="4">
    <source>
        <dbReference type="ARBA" id="ARBA00022989"/>
    </source>
</evidence>
<evidence type="ECO:0000313" key="13">
    <source>
        <dbReference type="RefSeq" id="XP_017785700.1"/>
    </source>
</evidence>
<dbReference type="InterPro" id="IPR000276">
    <property type="entry name" value="GPCR_Rhodpsn"/>
</dbReference>
<evidence type="ECO:0000256" key="9">
    <source>
        <dbReference type="RuleBase" id="RU000688"/>
    </source>
</evidence>
<accession>A0ABM1NFV0</accession>
<feature type="transmembrane region" description="Helical" evidence="10">
    <location>
        <begin position="35"/>
        <end position="60"/>
    </location>
</feature>
<dbReference type="PRINTS" id="PR00237">
    <property type="entry name" value="GPCRRHODOPSN"/>
</dbReference>
<dbReference type="PANTHER" id="PTHR24238:SF69">
    <property type="entry name" value="G-PROTEIN COUPLED RECEPTOR 165"/>
    <property type="match status" value="1"/>
</dbReference>
<keyword evidence="7 9" id="KW-0675">Receptor</keyword>
<evidence type="ECO:0000256" key="2">
    <source>
        <dbReference type="ARBA" id="ARBA00010663"/>
    </source>
</evidence>
<keyword evidence="4 10" id="KW-1133">Transmembrane helix</keyword>
<feature type="transmembrane region" description="Helical" evidence="10">
    <location>
        <begin position="184"/>
        <end position="202"/>
    </location>
</feature>
<dbReference type="RefSeq" id="XP_017785700.1">
    <property type="nucleotide sequence ID" value="XM_017930211.1"/>
</dbReference>
<dbReference type="PROSITE" id="PS50262">
    <property type="entry name" value="G_PROTEIN_RECEP_F1_2"/>
    <property type="match status" value="1"/>
</dbReference>
<evidence type="ECO:0000256" key="3">
    <source>
        <dbReference type="ARBA" id="ARBA00022692"/>
    </source>
</evidence>
<name>A0ABM1NFV0_NICVS</name>
<dbReference type="CDD" id="cd00637">
    <property type="entry name" value="7tm_classA_rhodopsin-like"/>
    <property type="match status" value="1"/>
</dbReference>
<feature type="transmembrane region" description="Helical" evidence="10">
    <location>
        <begin position="87"/>
        <end position="108"/>
    </location>
</feature>
<dbReference type="PROSITE" id="PS00237">
    <property type="entry name" value="G_PROTEIN_RECEP_F1_1"/>
    <property type="match status" value="1"/>
</dbReference>
<evidence type="ECO:0000256" key="1">
    <source>
        <dbReference type="ARBA" id="ARBA00004141"/>
    </source>
</evidence>